<dbReference type="InterPro" id="IPR001466">
    <property type="entry name" value="Beta-lactam-related"/>
</dbReference>
<reference evidence="2 3" key="1">
    <citation type="submission" date="2019-08" db="EMBL/GenBank/DDBJ databases">
        <title>Draft genome for granaticin producer strain Streptomyces parvus C05.</title>
        <authorList>
            <person name="Gonzalez-Pimentel J.L."/>
        </authorList>
    </citation>
    <scope>NUCLEOTIDE SEQUENCE [LARGE SCALE GENOMIC DNA]</scope>
    <source>
        <strain evidence="2 3">C05</strain>
    </source>
</reference>
<dbReference type="AlphaFoldDB" id="A0A5D4JD75"/>
<evidence type="ECO:0000313" key="2">
    <source>
        <dbReference type="EMBL" id="TYR62754.1"/>
    </source>
</evidence>
<accession>A0A5D4JD75</accession>
<organism evidence="2 3">
    <name type="scientific">Streptomyces parvus</name>
    <dbReference type="NCBI Taxonomy" id="66428"/>
    <lineage>
        <taxon>Bacteria</taxon>
        <taxon>Bacillati</taxon>
        <taxon>Actinomycetota</taxon>
        <taxon>Actinomycetes</taxon>
        <taxon>Kitasatosporales</taxon>
        <taxon>Streptomycetaceae</taxon>
        <taxon>Streptomyces</taxon>
    </lineage>
</organism>
<dbReference type="Gene3D" id="3.40.710.10">
    <property type="entry name" value="DD-peptidase/beta-lactamase superfamily"/>
    <property type="match status" value="1"/>
</dbReference>
<protein>
    <submittedName>
        <fullName evidence="2">Beta-lactamase family protein</fullName>
    </submittedName>
</protein>
<comment type="caution">
    <text evidence="2">The sequence shown here is derived from an EMBL/GenBank/DDBJ whole genome shotgun (WGS) entry which is preliminary data.</text>
</comment>
<dbReference type="RefSeq" id="WP_109196009.1">
    <property type="nucleotide sequence ID" value="NZ_VSZQ01000092.1"/>
</dbReference>
<dbReference type="PANTHER" id="PTHR43283">
    <property type="entry name" value="BETA-LACTAMASE-RELATED"/>
    <property type="match status" value="1"/>
</dbReference>
<dbReference type="Pfam" id="PF00144">
    <property type="entry name" value="Beta-lactamase"/>
    <property type="match status" value="1"/>
</dbReference>
<keyword evidence="3" id="KW-1185">Reference proteome</keyword>
<gene>
    <name evidence="2" type="ORF">FY004_18265</name>
</gene>
<dbReference type="EMBL" id="VSZQ01000092">
    <property type="protein sequence ID" value="TYR62754.1"/>
    <property type="molecule type" value="Genomic_DNA"/>
</dbReference>
<feature type="domain" description="Beta-lactamase-related" evidence="1">
    <location>
        <begin position="23"/>
        <end position="405"/>
    </location>
</feature>
<dbReference type="InterPro" id="IPR050789">
    <property type="entry name" value="Diverse_Enzym_Activities"/>
</dbReference>
<name>A0A5D4JD75_9ACTN</name>
<evidence type="ECO:0000259" key="1">
    <source>
        <dbReference type="Pfam" id="PF00144"/>
    </source>
</evidence>
<dbReference type="SUPFAM" id="SSF56601">
    <property type="entry name" value="beta-lactamase/transpeptidase-like"/>
    <property type="match status" value="1"/>
</dbReference>
<dbReference type="InterPro" id="IPR012338">
    <property type="entry name" value="Beta-lactam/transpept-like"/>
</dbReference>
<evidence type="ECO:0000313" key="3">
    <source>
        <dbReference type="Proteomes" id="UP000323242"/>
    </source>
</evidence>
<dbReference type="PANTHER" id="PTHR43283:SF3">
    <property type="entry name" value="BETA-LACTAMASE FAMILY PROTEIN (AFU_ORTHOLOGUE AFUA_5G07500)"/>
    <property type="match status" value="1"/>
</dbReference>
<dbReference type="Proteomes" id="UP000323242">
    <property type="component" value="Unassembled WGS sequence"/>
</dbReference>
<proteinExistence type="predicted"/>
<sequence>MSRIKTEVDPAEVGLSPDRLRRIDAHLSAYVDDGRLPGWQLAVTRDGKVAHLSSYGSRDRENDLPAAGDTLYRAWSMTKPVTSVAAMILVEEGVIGLQDPVSRYIPAFADVRVYQRGPVDRPVTAPVTEPIRVRHLLSHTSGLTYGFHRAHPVDEIYTKNGYEWATPPGLDLAACCEHWASFPLLFEPGTAWNYGVSSDVLGRVVEVASGQSLDAFFANRILEPLGMADTAFSVPPEKADRLAAFYTADPATGRAVRNDGLGAGALHRPAALSGSAGLVTTLADYHRFSQMLLGEGVHEGQRILGPRTLRHMLRNHLPGGADLHSVGRPVFSEMPTAGVGFGLGFAVVEDPARAGVVASPGEYGWHSAAGTIFWVDPKERLTALFFTQLMPSSAHPLHGRLRQLVNQAVVD</sequence>